<name>A0A820EXB8_9BILA</name>
<evidence type="ECO:0000313" key="1">
    <source>
        <dbReference type="EMBL" id="CAF4255469.1"/>
    </source>
</evidence>
<feature type="non-terminal residue" evidence="1">
    <location>
        <position position="1"/>
    </location>
</feature>
<sequence length="67" mass="7493">TNTLTIPTSASPCLSPIRYSLDISSINQIQSTHIDDELIETTQPLNHRSLPIDDFSVKVCILRKQNV</sequence>
<protein>
    <submittedName>
        <fullName evidence="1">Uncharacterized protein</fullName>
    </submittedName>
</protein>
<organism evidence="1 2">
    <name type="scientific">Rotaria sordida</name>
    <dbReference type="NCBI Taxonomy" id="392033"/>
    <lineage>
        <taxon>Eukaryota</taxon>
        <taxon>Metazoa</taxon>
        <taxon>Spiralia</taxon>
        <taxon>Gnathifera</taxon>
        <taxon>Rotifera</taxon>
        <taxon>Eurotatoria</taxon>
        <taxon>Bdelloidea</taxon>
        <taxon>Philodinida</taxon>
        <taxon>Philodinidae</taxon>
        <taxon>Rotaria</taxon>
    </lineage>
</organism>
<dbReference type="AlphaFoldDB" id="A0A820EXB8"/>
<evidence type="ECO:0000313" key="2">
    <source>
        <dbReference type="Proteomes" id="UP000663836"/>
    </source>
</evidence>
<comment type="caution">
    <text evidence="1">The sequence shown here is derived from an EMBL/GenBank/DDBJ whole genome shotgun (WGS) entry which is preliminary data.</text>
</comment>
<dbReference type="EMBL" id="CAJOBD010023393">
    <property type="protein sequence ID" value="CAF4255469.1"/>
    <property type="molecule type" value="Genomic_DNA"/>
</dbReference>
<reference evidence="1" key="1">
    <citation type="submission" date="2021-02" db="EMBL/GenBank/DDBJ databases">
        <authorList>
            <person name="Nowell W R."/>
        </authorList>
    </citation>
    <scope>NUCLEOTIDE SEQUENCE</scope>
</reference>
<gene>
    <name evidence="1" type="ORF">JBS370_LOCUS38875</name>
</gene>
<proteinExistence type="predicted"/>
<dbReference type="Proteomes" id="UP000663836">
    <property type="component" value="Unassembled WGS sequence"/>
</dbReference>
<accession>A0A820EXB8</accession>